<evidence type="ECO:0000256" key="3">
    <source>
        <dbReference type="ARBA" id="ARBA00022737"/>
    </source>
</evidence>
<gene>
    <name evidence="10" type="ORF">CYME_CMI209C</name>
</gene>
<evidence type="ECO:0000256" key="8">
    <source>
        <dbReference type="SAM" id="MobiDB-lite"/>
    </source>
</evidence>
<dbReference type="PRINTS" id="PR00320">
    <property type="entry name" value="GPROTEINBRPT"/>
</dbReference>
<dbReference type="InterPro" id="IPR037264">
    <property type="entry name" value="TFIID_NTD2_sf"/>
</dbReference>
<evidence type="ECO:0000256" key="2">
    <source>
        <dbReference type="ARBA" id="ARBA00022574"/>
    </source>
</evidence>
<dbReference type="EMBL" id="AP006491">
    <property type="protein sequence ID" value="BAM80080.1"/>
    <property type="molecule type" value="Genomic_DNA"/>
</dbReference>
<keyword evidence="4" id="KW-0805">Transcription regulation</keyword>
<feature type="repeat" description="WD" evidence="7">
    <location>
        <begin position="550"/>
        <end position="591"/>
    </location>
</feature>
<dbReference type="HOGENOM" id="CLU_005884_2_1_1"/>
<dbReference type="AlphaFoldDB" id="M1V555"/>
<dbReference type="PANTHER" id="PTHR19879">
    <property type="entry name" value="TRANSCRIPTION INITIATION FACTOR TFIID"/>
    <property type="match status" value="1"/>
</dbReference>
<dbReference type="InterPro" id="IPR020472">
    <property type="entry name" value="WD40_PAC1"/>
</dbReference>
<dbReference type="GO" id="GO:0005669">
    <property type="term" value="C:transcription factor TFIID complex"/>
    <property type="evidence" value="ECO:0007669"/>
    <property type="project" value="TreeGrafter"/>
</dbReference>
<proteinExistence type="predicted"/>
<evidence type="ECO:0000256" key="1">
    <source>
        <dbReference type="ARBA" id="ARBA00004123"/>
    </source>
</evidence>
<dbReference type="Pfam" id="PF00400">
    <property type="entry name" value="WD40"/>
    <property type="match status" value="6"/>
</dbReference>
<dbReference type="InterPro" id="IPR001680">
    <property type="entry name" value="WD40_rpt"/>
</dbReference>
<dbReference type="Pfam" id="PF04494">
    <property type="entry name" value="TFIID_NTD2"/>
    <property type="match status" value="1"/>
</dbReference>
<feature type="region of interest" description="Disordered" evidence="8">
    <location>
        <begin position="251"/>
        <end position="318"/>
    </location>
</feature>
<dbReference type="PROSITE" id="PS50294">
    <property type="entry name" value="WD_REPEATS_REGION"/>
    <property type="match status" value="3"/>
</dbReference>
<dbReference type="RefSeq" id="XP_005536366.1">
    <property type="nucleotide sequence ID" value="XM_005536309.1"/>
</dbReference>
<protein>
    <submittedName>
        <fullName evidence="10">TATA-box binding protein-associated factor 5</fullName>
    </submittedName>
</protein>
<dbReference type="OMA" id="HNHPVWD"/>
<comment type="subcellular location">
    <subcellularLocation>
        <location evidence="1">Nucleus</location>
    </subcellularLocation>
</comment>
<evidence type="ECO:0000313" key="11">
    <source>
        <dbReference type="Proteomes" id="UP000007014"/>
    </source>
</evidence>
<evidence type="ECO:0000259" key="9">
    <source>
        <dbReference type="Pfam" id="PF04494"/>
    </source>
</evidence>
<dbReference type="STRING" id="280699.M1V555"/>
<accession>M1V555</accession>
<evidence type="ECO:0000313" key="10">
    <source>
        <dbReference type="EMBL" id="BAM80080.1"/>
    </source>
</evidence>
<dbReference type="OrthoDB" id="674604at2759"/>
<dbReference type="Gene3D" id="2.130.10.10">
    <property type="entry name" value="YVTN repeat-like/Quinoprotein amine dehydrogenase"/>
    <property type="match status" value="2"/>
</dbReference>
<dbReference type="SMART" id="SM00320">
    <property type="entry name" value="WD40"/>
    <property type="match status" value="6"/>
</dbReference>
<dbReference type="PROSITE" id="PS00678">
    <property type="entry name" value="WD_REPEATS_1"/>
    <property type="match status" value="1"/>
</dbReference>
<dbReference type="Gene3D" id="1.25.40.500">
    <property type="entry name" value="TFIID subunit TAF5, NTD2 domain"/>
    <property type="match status" value="1"/>
</dbReference>
<dbReference type="Gramene" id="CMI209CT">
    <property type="protein sequence ID" value="CMI209CT"/>
    <property type="gene ID" value="CMI209C"/>
</dbReference>
<dbReference type="InterPro" id="IPR036322">
    <property type="entry name" value="WD40_repeat_dom_sf"/>
</dbReference>
<organism evidence="10 11">
    <name type="scientific">Cyanidioschyzon merolae (strain NIES-3377 / 10D)</name>
    <name type="common">Unicellular red alga</name>
    <dbReference type="NCBI Taxonomy" id="280699"/>
    <lineage>
        <taxon>Eukaryota</taxon>
        <taxon>Rhodophyta</taxon>
        <taxon>Bangiophyceae</taxon>
        <taxon>Cyanidiales</taxon>
        <taxon>Cyanidiaceae</taxon>
        <taxon>Cyanidioschyzon</taxon>
    </lineage>
</organism>
<dbReference type="CDD" id="cd08044">
    <property type="entry name" value="TAF5_NTD2"/>
    <property type="match status" value="1"/>
</dbReference>
<dbReference type="PANTHER" id="PTHR19879:SF1">
    <property type="entry name" value="CANNONBALL-RELATED"/>
    <property type="match status" value="1"/>
</dbReference>
<dbReference type="GeneID" id="16993651"/>
<dbReference type="SUPFAM" id="SSF50978">
    <property type="entry name" value="WD40 repeat-like"/>
    <property type="match status" value="1"/>
</dbReference>
<feature type="compositionally biased region" description="Low complexity" evidence="8">
    <location>
        <begin position="288"/>
        <end position="303"/>
    </location>
</feature>
<dbReference type="GO" id="GO:0016251">
    <property type="term" value="F:RNA polymerase II general transcription initiation factor activity"/>
    <property type="evidence" value="ECO:0007669"/>
    <property type="project" value="TreeGrafter"/>
</dbReference>
<keyword evidence="6" id="KW-0539">Nucleus</keyword>
<dbReference type="Proteomes" id="UP000007014">
    <property type="component" value="Chromosome 9"/>
</dbReference>
<keyword evidence="3" id="KW-0677">Repeat</keyword>
<dbReference type="KEGG" id="cme:CYME_CMI209C"/>
<dbReference type="GO" id="GO:0006367">
    <property type="term" value="P:transcription initiation at RNA polymerase II promoter"/>
    <property type="evidence" value="ECO:0007669"/>
    <property type="project" value="TreeGrafter"/>
</dbReference>
<evidence type="ECO:0000256" key="4">
    <source>
        <dbReference type="ARBA" id="ARBA00023015"/>
    </source>
</evidence>
<sequence length="678" mass="74299">MSGAEQAASELLRSRGVDVDGQRRGRQNGDDSARNIFFFIENQGHRADPVAVSEQYRSLRSWVENALDMYKGELVSVLYPLLVHSFLDLVEQGHQEAAESFLRRFGSEFQDRGHRDELIALSSVSLPEHIGQNEVARLFRENRYQLQFSAYGWQLLVSFLRDSGGFFFLRILNEHTRVQIETVGTDPLADAAGVTVDAKATDGFVGANERTSLLRIPVQWGLLRESDYVTEDTEIDIDRAYLERMARERDAERAVADTTGSTAAAETKPGPAPSGKTPGSERDKASTGRKSGARAAAMSSRGADGTGKTSDASGGFLDMSQSIPVPRIWRSSGMLPSLEDLRKRVQVSANALPSVLFYTLLNSHGLVNAMDISNDGSLLVTGCDDSVLRLYKVRQELQNTSESDKDRGTNLSGEIPSLSVSQVLVGHAGPVYAVHTSADGRYCISSSEDGTVRLWDLQLGTDLVAYPCHESPIWDVRFAPLGRYFVTASHDRTARLFCTDRLSPLRLFAGHMTDVDCVSWHPNCNYVATGSSDRSCRLWDCRTGDCTRIFLGHRAPLTALAFSPNGRLLATADFNGTILLNDIAEGRLLKRFSEHTDAVWCLDFSQGDGSILASGAGDNSIRLWPVLTNTLDASGSSVDAVHDSSSLRVMRTKSTPVLGLRFSWRNLLLAGGSFRALT</sequence>
<dbReference type="PROSITE" id="PS50082">
    <property type="entry name" value="WD_REPEATS_2"/>
    <property type="match status" value="5"/>
</dbReference>
<keyword evidence="11" id="KW-1185">Reference proteome</keyword>
<reference evidence="10 11" key="1">
    <citation type="journal article" date="2004" name="Nature">
        <title>Genome sequence of the ultrasmall unicellular red alga Cyanidioschyzon merolae 10D.</title>
        <authorList>
            <person name="Matsuzaki M."/>
            <person name="Misumi O."/>
            <person name="Shin-i T."/>
            <person name="Maruyama S."/>
            <person name="Takahara M."/>
            <person name="Miyagishima S."/>
            <person name="Mori T."/>
            <person name="Nishida K."/>
            <person name="Yagisawa F."/>
            <person name="Nishida K."/>
            <person name="Yoshida Y."/>
            <person name="Nishimura Y."/>
            <person name="Nakao S."/>
            <person name="Kobayashi T."/>
            <person name="Momoyama Y."/>
            <person name="Higashiyama T."/>
            <person name="Minoda A."/>
            <person name="Sano M."/>
            <person name="Nomoto H."/>
            <person name="Oishi K."/>
            <person name="Hayashi H."/>
            <person name="Ohta F."/>
            <person name="Nishizaka S."/>
            <person name="Haga S."/>
            <person name="Miura S."/>
            <person name="Morishita T."/>
            <person name="Kabeya Y."/>
            <person name="Terasawa K."/>
            <person name="Suzuki Y."/>
            <person name="Ishii Y."/>
            <person name="Asakawa S."/>
            <person name="Takano H."/>
            <person name="Ohta N."/>
            <person name="Kuroiwa H."/>
            <person name="Tanaka K."/>
            <person name="Shimizu N."/>
            <person name="Sugano S."/>
            <person name="Sato N."/>
            <person name="Nozaki H."/>
            <person name="Ogasawara N."/>
            <person name="Kohara Y."/>
            <person name="Kuroiwa T."/>
        </authorList>
    </citation>
    <scope>NUCLEOTIDE SEQUENCE [LARGE SCALE GENOMIC DNA]</scope>
    <source>
        <strain evidence="10 11">10D</strain>
    </source>
</reference>
<name>M1V555_CYAM1</name>
<reference evidence="10 11" key="2">
    <citation type="journal article" date="2007" name="BMC Biol.">
        <title>A 100%-complete sequence reveals unusually simple genomic features in the hot-spring red alga Cyanidioschyzon merolae.</title>
        <authorList>
            <person name="Nozaki H."/>
            <person name="Takano H."/>
            <person name="Misumi O."/>
            <person name="Terasawa K."/>
            <person name="Matsuzaki M."/>
            <person name="Maruyama S."/>
            <person name="Nishida K."/>
            <person name="Yagisawa F."/>
            <person name="Yoshida Y."/>
            <person name="Fujiwara T."/>
            <person name="Takio S."/>
            <person name="Tamura K."/>
            <person name="Chung S.J."/>
            <person name="Nakamura S."/>
            <person name="Kuroiwa H."/>
            <person name="Tanaka K."/>
            <person name="Sato N."/>
            <person name="Kuroiwa T."/>
        </authorList>
    </citation>
    <scope>NUCLEOTIDE SEQUENCE [LARGE SCALE GENOMIC DNA]</scope>
    <source>
        <strain evidence="10 11">10D</strain>
    </source>
</reference>
<evidence type="ECO:0000256" key="7">
    <source>
        <dbReference type="PROSITE-ProRule" id="PRU00221"/>
    </source>
</evidence>
<feature type="repeat" description="WD" evidence="7">
    <location>
        <begin position="424"/>
        <end position="465"/>
    </location>
</feature>
<feature type="repeat" description="WD" evidence="7">
    <location>
        <begin position="592"/>
        <end position="634"/>
    </location>
</feature>
<dbReference type="InterPro" id="IPR019775">
    <property type="entry name" value="WD40_repeat_CS"/>
</dbReference>
<dbReference type="InterPro" id="IPR015943">
    <property type="entry name" value="WD40/YVTN_repeat-like_dom_sf"/>
</dbReference>
<evidence type="ECO:0000256" key="5">
    <source>
        <dbReference type="ARBA" id="ARBA00023163"/>
    </source>
</evidence>
<dbReference type="SUPFAM" id="SSF160897">
    <property type="entry name" value="Taf5 N-terminal domain-like"/>
    <property type="match status" value="1"/>
</dbReference>
<dbReference type="eggNOG" id="KOG0263">
    <property type="taxonomic scope" value="Eukaryota"/>
</dbReference>
<dbReference type="CDD" id="cd00200">
    <property type="entry name" value="WD40"/>
    <property type="match status" value="1"/>
</dbReference>
<feature type="repeat" description="WD" evidence="7">
    <location>
        <begin position="466"/>
        <end position="497"/>
    </location>
</feature>
<evidence type="ECO:0000256" key="6">
    <source>
        <dbReference type="ARBA" id="ARBA00023242"/>
    </source>
</evidence>
<feature type="domain" description="TFIID subunit TAF5 NTD2" evidence="9">
    <location>
        <begin position="48"/>
        <end position="175"/>
    </location>
</feature>
<dbReference type="InterPro" id="IPR007582">
    <property type="entry name" value="TFIID_NTD2"/>
</dbReference>
<feature type="repeat" description="WD" evidence="7">
    <location>
        <begin position="508"/>
        <end position="549"/>
    </location>
</feature>
<keyword evidence="2 7" id="KW-0853">WD repeat</keyword>
<keyword evidence="5" id="KW-0804">Transcription</keyword>